<comment type="similarity">
    <text evidence="2">Belongs to the small leucine-rich proteoglycan (SLRP) family. SLRP class II subfamily.</text>
</comment>
<evidence type="ECO:0000256" key="10">
    <source>
        <dbReference type="ARBA" id="ARBA00022974"/>
    </source>
</evidence>
<dbReference type="SMART" id="SM00369">
    <property type="entry name" value="LRR_TYP"/>
    <property type="match status" value="8"/>
</dbReference>
<dbReference type="GO" id="GO:0005615">
    <property type="term" value="C:extracellular space"/>
    <property type="evidence" value="ECO:0007669"/>
    <property type="project" value="TreeGrafter"/>
</dbReference>
<keyword evidence="6" id="KW-0765">Sulfation</keyword>
<evidence type="ECO:0000256" key="3">
    <source>
        <dbReference type="ARBA" id="ARBA00022525"/>
    </source>
</evidence>
<comment type="caution">
    <text evidence="21">The sequence shown here is derived from an EMBL/GenBank/DDBJ whole genome shotgun (WGS) entry which is preliminary data.</text>
</comment>
<keyword evidence="11" id="KW-1015">Disulfide bond</keyword>
<dbReference type="SUPFAM" id="SSF48726">
    <property type="entry name" value="Immunoglobulin"/>
    <property type="match status" value="1"/>
</dbReference>
<dbReference type="EMBL" id="SCEB01003355">
    <property type="protein sequence ID" value="RXM94472.1"/>
    <property type="molecule type" value="Genomic_DNA"/>
</dbReference>
<keyword evidence="5" id="KW-0433">Leucine-rich repeat</keyword>
<evidence type="ECO:0000313" key="22">
    <source>
        <dbReference type="Proteomes" id="UP000289886"/>
    </source>
</evidence>
<comment type="function">
    <text evidence="13">May be implicated in biomineralization processes. Has a function in binding of osteoblasts via the alpha(V)beta(3)-integrin.</text>
</comment>
<evidence type="ECO:0000256" key="7">
    <source>
        <dbReference type="ARBA" id="ARBA00022729"/>
    </source>
</evidence>
<dbReference type="InterPro" id="IPR050333">
    <property type="entry name" value="SLRP"/>
</dbReference>
<dbReference type="Pfam" id="PF13855">
    <property type="entry name" value="LRR_8"/>
    <property type="match status" value="2"/>
</dbReference>
<evidence type="ECO:0000256" key="9">
    <source>
        <dbReference type="ARBA" id="ARBA00022889"/>
    </source>
</evidence>
<dbReference type="AlphaFoldDB" id="A0A444V261"/>
<evidence type="ECO:0000256" key="4">
    <source>
        <dbReference type="ARBA" id="ARBA00022530"/>
    </source>
</evidence>
<evidence type="ECO:0000256" key="11">
    <source>
        <dbReference type="ARBA" id="ARBA00023157"/>
    </source>
</evidence>
<dbReference type="FunFam" id="3.80.10.10:FF:000807">
    <property type="entry name" value="PRELP isoform 1"/>
    <property type="match status" value="1"/>
</dbReference>
<dbReference type="InterPro" id="IPR003591">
    <property type="entry name" value="Leu-rich_rpt_typical-subtyp"/>
</dbReference>
<protein>
    <recommendedName>
        <fullName evidence="15">Osteomodulin</fullName>
    </recommendedName>
    <alternativeName>
        <fullName evidence="17">Keratan sulfate proteoglycan osteomodulin</fullName>
    </alternativeName>
    <alternativeName>
        <fullName evidence="16">Osteoadherin</fullName>
    </alternativeName>
</protein>
<dbReference type="InterPro" id="IPR036179">
    <property type="entry name" value="Ig-like_dom_sf"/>
</dbReference>
<evidence type="ECO:0000256" key="5">
    <source>
        <dbReference type="ARBA" id="ARBA00022614"/>
    </source>
</evidence>
<sequence>MRAHLGYFLLLSLLLIAVVRGQRRKPPRPTPPQRRPAPQPEPQEPTDFPPPILGPPSIFEDCPKECYCPSDFPSTLYCDRRNLRKIPIIPPRAHYLYLQNNYIDEVTEEAFKNATGLKWVNMDNNRIKKVDRQVFEKLQNLLFLYMDKNNLQEVPSFLPPNLEQLRLSRNQISKIPAGVFNKLENLAMLDLHHNKLSDSDLGKNIFKGLKNLVQLNLAHNILRKMPQHVPHNIYQLFLDRNNIEDIPKDYFKEFPNLTFVRLNYNQLTDKGVPKRIFNISTLLDLHLAHNKLNSVPIFNSKLEQLYLNHNNIESSGSEAPYRVINGMEGQGVHIVCEYSTALRPPTLACCKLTSEHTCEPTVSGSAHVTGSKVGLSVYLGHLSERDSGEYWCGIWTLEGSLNITYIAERILLRVLKAGIPSGVPREHAPPVNLTAESAPEQNRTETVIDDITYAVLTLHSPASPAEGSYANMQPRESSDQPHPQTEDVEYSSIVF</sequence>
<gene>
    <name evidence="21" type="ORF">EOD39_17957</name>
</gene>
<dbReference type="PROSITE" id="PS51450">
    <property type="entry name" value="LRR"/>
    <property type="match status" value="2"/>
</dbReference>
<feature type="domain" description="LRRNT" evidence="20">
    <location>
        <begin position="61"/>
        <end position="95"/>
    </location>
</feature>
<keyword evidence="10" id="KW-0654">Proteoglycan</keyword>
<evidence type="ECO:0000256" key="19">
    <source>
        <dbReference type="SAM" id="SignalP"/>
    </source>
</evidence>
<evidence type="ECO:0000256" key="13">
    <source>
        <dbReference type="ARBA" id="ARBA00060161"/>
    </source>
</evidence>
<keyword evidence="8" id="KW-0677">Repeat</keyword>
<comment type="subunit">
    <text evidence="14">Binds the alpha(V)beta(3)-integrin.</text>
</comment>
<evidence type="ECO:0000256" key="8">
    <source>
        <dbReference type="ARBA" id="ARBA00022737"/>
    </source>
</evidence>
<feature type="region of interest" description="Disordered" evidence="18">
    <location>
        <begin position="464"/>
        <end position="495"/>
    </location>
</feature>
<evidence type="ECO:0000256" key="17">
    <source>
        <dbReference type="ARBA" id="ARBA00083850"/>
    </source>
</evidence>
<organism evidence="21 22">
    <name type="scientific">Acipenser ruthenus</name>
    <name type="common">Sterlet sturgeon</name>
    <dbReference type="NCBI Taxonomy" id="7906"/>
    <lineage>
        <taxon>Eukaryota</taxon>
        <taxon>Metazoa</taxon>
        <taxon>Chordata</taxon>
        <taxon>Craniata</taxon>
        <taxon>Vertebrata</taxon>
        <taxon>Euteleostomi</taxon>
        <taxon>Actinopterygii</taxon>
        <taxon>Chondrostei</taxon>
        <taxon>Acipenseriformes</taxon>
        <taxon>Acipenseridae</taxon>
        <taxon>Acipenser</taxon>
    </lineage>
</organism>
<dbReference type="InterPro" id="IPR013783">
    <property type="entry name" value="Ig-like_fold"/>
</dbReference>
<evidence type="ECO:0000256" key="1">
    <source>
        <dbReference type="ARBA" id="ARBA00004498"/>
    </source>
</evidence>
<dbReference type="SMART" id="SM00364">
    <property type="entry name" value="LRR_BAC"/>
    <property type="match status" value="3"/>
</dbReference>
<dbReference type="FunFam" id="3.80.10.10:FF:000455">
    <property type="entry name" value="Osteomodulin"/>
    <property type="match status" value="1"/>
</dbReference>
<feature type="chain" id="PRO_5019467694" description="Osteomodulin" evidence="19">
    <location>
        <begin position="22"/>
        <end position="495"/>
    </location>
</feature>
<feature type="region of interest" description="Disordered" evidence="18">
    <location>
        <begin position="23"/>
        <end position="52"/>
    </location>
</feature>
<dbReference type="Gene3D" id="3.80.10.10">
    <property type="entry name" value="Ribonuclease Inhibitor"/>
    <property type="match status" value="1"/>
</dbReference>
<dbReference type="PANTHER" id="PTHR45712">
    <property type="entry name" value="AGAP008170-PA"/>
    <property type="match status" value="1"/>
</dbReference>
<feature type="compositionally biased region" description="Pro residues" evidence="18">
    <location>
        <begin position="28"/>
        <end position="52"/>
    </location>
</feature>
<dbReference type="SUPFAM" id="SSF52058">
    <property type="entry name" value="L domain-like"/>
    <property type="match status" value="1"/>
</dbReference>
<comment type="subcellular location">
    <subcellularLocation>
        <location evidence="1">Secreted</location>
        <location evidence="1">Extracellular space</location>
        <location evidence="1">Extracellular matrix</location>
    </subcellularLocation>
</comment>
<feature type="signal peptide" evidence="19">
    <location>
        <begin position="1"/>
        <end position="21"/>
    </location>
</feature>
<dbReference type="InterPro" id="IPR032675">
    <property type="entry name" value="LRR_dom_sf"/>
</dbReference>
<dbReference type="GO" id="GO:0007155">
    <property type="term" value="P:cell adhesion"/>
    <property type="evidence" value="ECO:0007669"/>
    <property type="project" value="UniProtKB-KW"/>
</dbReference>
<evidence type="ECO:0000256" key="14">
    <source>
        <dbReference type="ARBA" id="ARBA00065765"/>
    </source>
</evidence>
<dbReference type="InterPro" id="IPR001611">
    <property type="entry name" value="Leu-rich_rpt"/>
</dbReference>
<keyword evidence="7 19" id="KW-0732">Signal</keyword>
<dbReference type="Pfam" id="PF13516">
    <property type="entry name" value="LRR_6"/>
    <property type="match status" value="2"/>
</dbReference>
<proteinExistence type="inferred from homology"/>
<dbReference type="SMART" id="SM00013">
    <property type="entry name" value="LRRNT"/>
    <property type="match status" value="1"/>
</dbReference>
<feature type="compositionally biased region" description="Polar residues" evidence="18">
    <location>
        <begin position="470"/>
        <end position="483"/>
    </location>
</feature>
<reference evidence="21 22" key="1">
    <citation type="submission" date="2019-01" db="EMBL/GenBank/DDBJ databases">
        <title>Draft Genome and Complete Hox-Cluster Characterization of the Sterlet Sturgeon (Acipenser ruthenus).</title>
        <authorList>
            <person name="Wei Q."/>
        </authorList>
    </citation>
    <scope>NUCLEOTIDE SEQUENCE [LARGE SCALE GENOMIC DNA]</scope>
    <source>
        <strain evidence="21">WHYD16114868_AA</strain>
        <tissue evidence="21">Blood</tissue>
    </source>
</reference>
<accession>A0A444V261</accession>
<keyword evidence="9" id="KW-0130">Cell adhesion</keyword>
<name>A0A444V261_ACIRT</name>
<evidence type="ECO:0000256" key="16">
    <source>
        <dbReference type="ARBA" id="ARBA00077189"/>
    </source>
</evidence>
<keyword evidence="22" id="KW-1185">Reference proteome</keyword>
<dbReference type="PANTHER" id="PTHR45712:SF8">
    <property type="entry name" value="PROLARGIN"/>
    <property type="match status" value="1"/>
</dbReference>
<evidence type="ECO:0000256" key="18">
    <source>
        <dbReference type="SAM" id="MobiDB-lite"/>
    </source>
</evidence>
<evidence type="ECO:0000259" key="20">
    <source>
        <dbReference type="SMART" id="SM00013"/>
    </source>
</evidence>
<evidence type="ECO:0000256" key="15">
    <source>
        <dbReference type="ARBA" id="ARBA00067218"/>
    </source>
</evidence>
<evidence type="ECO:0000313" key="21">
    <source>
        <dbReference type="EMBL" id="RXM94472.1"/>
    </source>
</evidence>
<dbReference type="Proteomes" id="UP000289886">
    <property type="component" value="Unassembled WGS sequence"/>
</dbReference>
<keyword evidence="12" id="KW-0325">Glycoprotein</keyword>
<dbReference type="Gene3D" id="2.60.40.10">
    <property type="entry name" value="Immunoglobulins"/>
    <property type="match status" value="1"/>
</dbReference>
<evidence type="ECO:0000256" key="6">
    <source>
        <dbReference type="ARBA" id="ARBA00022641"/>
    </source>
</evidence>
<keyword evidence="3" id="KW-0964">Secreted</keyword>
<keyword evidence="4" id="KW-0272">Extracellular matrix</keyword>
<evidence type="ECO:0000256" key="12">
    <source>
        <dbReference type="ARBA" id="ARBA00023180"/>
    </source>
</evidence>
<dbReference type="InterPro" id="IPR000372">
    <property type="entry name" value="LRRNT"/>
</dbReference>
<evidence type="ECO:0000256" key="2">
    <source>
        <dbReference type="ARBA" id="ARBA00005818"/>
    </source>
</evidence>